<name>A0A061SJX1_9CHLO</name>
<evidence type="ECO:0000313" key="1">
    <source>
        <dbReference type="EMBL" id="JAC83175.1"/>
    </source>
</evidence>
<protein>
    <submittedName>
        <fullName evidence="1">Uncharacterized protein</fullName>
    </submittedName>
</protein>
<accession>A0A061SJX1</accession>
<dbReference type="AlphaFoldDB" id="A0A061SJX1"/>
<proteinExistence type="predicted"/>
<gene>
    <name evidence="1" type="ORF">TSPGSL018_3980</name>
</gene>
<sequence length="66" mass="7480">TGLLRQQCVTKAKAEESAIGARRLQMKVGLHINPKQTEVADFRWSNAQCSKPRHDARILFVQSSWS</sequence>
<reference evidence="1" key="1">
    <citation type="submission" date="2014-05" db="EMBL/GenBank/DDBJ databases">
        <title>The transcriptome of the halophilic microalga Tetraselmis sp. GSL018 isolated from the Great Salt Lake, Utah.</title>
        <authorList>
            <person name="Jinkerson R.E."/>
            <person name="D'Adamo S."/>
            <person name="Posewitz M.C."/>
        </authorList>
    </citation>
    <scope>NUCLEOTIDE SEQUENCE</scope>
    <source>
        <strain evidence="1">GSL018</strain>
    </source>
</reference>
<organism evidence="1">
    <name type="scientific">Tetraselmis sp. GSL018</name>
    <dbReference type="NCBI Taxonomy" id="582737"/>
    <lineage>
        <taxon>Eukaryota</taxon>
        <taxon>Viridiplantae</taxon>
        <taxon>Chlorophyta</taxon>
        <taxon>core chlorophytes</taxon>
        <taxon>Chlorodendrophyceae</taxon>
        <taxon>Chlorodendrales</taxon>
        <taxon>Chlorodendraceae</taxon>
        <taxon>Tetraselmis</taxon>
    </lineage>
</organism>
<dbReference type="EMBL" id="GBEZ01001831">
    <property type="protein sequence ID" value="JAC83175.1"/>
    <property type="molecule type" value="Transcribed_RNA"/>
</dbReference>
<feature type="non-terminal residue" evidence="1">
    <location>
        <position position="1"/>
    </location>
</feature>